<dbReference type="AlphaFoldDB" id="A0AA36FA40"/>
<dbReference type="InterPro" id="IPR010285">
    <property type="entry name" value="DNA_helicase_pif1-like_DEAD"/>
</dbReference>
<keyword evidence="1" id="KW-0233">DNA recombination</keyword>
<sequence>MDVEYVRKNYNIAELTETITRDEPRLLPEQREIYIEIIDSVRLNQGKLFFLNAPVHTGKTFVINFILAKLRAERRIAIACASSGIAATPL</sequence>
<comment type="similarity">
    <text evidence="1">Belongs to the helicase family.</text>
</comment>
<evidence type="ECO:0000256" key="1">
    <source>
        <dbReference type="RuleBase" id="RU363044"/>
    </source>
</evidence>
<reference evidence="3" key="1">
    <citation type="submission" date="2023-08" db="EMBL/GenBank/DDBJ databases">
        <authorList>
            <person name="Alioto T."/>
            <person name="Alioto T."/>
            <person name="Gomez Garrido J."/>
        </authorList>
    </citation>
    <scope>NUCLEOTIDE SEQUENCE</scope>
</reference>
<dbReference type="GO" id="GO:0016787">
    <property type="term" value="F:hydrolase activity"/>
    <property type="evidence" value="ECO:0007669"/>
    <property type="project" value="UniProtKB-KW"/>
</dbReference>
<dbReference type="EMBL" id="OX597824">
    <property type="protein sequence ID" value="CAI9730250.1"/>
    <property type="molecule type" value="Genomic_DNA"/>
</dbReference>
<dbReference type="GO" id="GO:0000723">
    <property type="term" value="P:telomere maintenance"/>
    <property type="evidence" value="ECO:0007669"/>
    <property type="project" value="InterPro"/>
</dbReference>
<keyword evidence="4" id="KW-1185">Reference proteome</keyword>
<dbReference type="Pfam" id="PF05970">
    <property type="entry name" value="PIF1"/>
    <property type="match status" value="1"/>
</dbReference>
<dbReference type="GO" id="GO:0006310">
    <property type="term" value="P:DNA recombination"/>
    <property type="evidence" value="ECO:0007669"/>
    <property type="project" value="UniProtKB-KW"/>
</dbReference>
<dbReference type="EC" id="5.6.2.3" evidence="1"/>
<dbReference type="GO" id="GO:0006281">
    <property type="term" value="P:DNA repair"/>
    <property type="evidence" value="ECO:0007669"/>
    <property type="project" value="UniProtKB-KW"/>
</dbReference>
<keyword evidence="1" id="KW-0234">DNA repair</keyword>
<evidence type="ECO:0000259" key="2">
    <source>
        <dbReference type="Pfam" id="PF05970"/>
    </source>
</evidence>
<keyword evidence="1 3" id="KW-0347">Helicase</keyword>
<proteinExistence type="inferred from homology"/>
<gene>
    <name evidence="3" type="ORF">OCTVUL_1B031360</name>
</gene>
<dbReference type="GO" id="GO:0043139">
    <property type="term" value="F:5'-3' DNA helicase activity"/>
    <property type="evidence" value="ECO:0007669"/>
    <property type="project" value="UniProtKB-EC"/>
</dbReference>
<dbReference type="SUPFAM" id="SSF52540">
    <property type="entry name" value="P-loop containing nucleoside triphosphate hydrolases"/>
    <property type="match status" value="1"/>
</dbReference>
<evidence type="ECO:0000313" key="3">
    <source>
        <dbReference type="EMBL" id="CAI9730250.1"/>
    </source>
</evidence>
<feature type="domain" description="DNA helicase Pif1-like DEAD-box helicase" evidence="2">
    <location>
        <begin position="26"/>
        <end position="88"/>
    </location>
</feature>
<dbReference type="Proteomes" id="UP001162480">
    <property type="component" value="Chromosome 11"/>
</dbReference>
<dbReference type="PANTHER" id="PTHR10492">
    <property type="match status" value="1"/>
</dbReference>
<accession>A0AA36FA40</accession>
<name>A0AA36FA40_OCTVU</name>
<protein>
    <recommendedName>
        <fullName evidence="1">ATP-dependent DNA helicase</fullName>
        <ecNumber evidence="1">5.6.2.3</ecNumber>
    </recommendedName>
</protein>
<keyword evidence="1" id="KW-0227">DNA damage</keyword>
<dbReference type="PANTHER" id="PTHR10492:SF57">
    <property type="entry name" value="ATP-DEPENDENT DNA HELICASE"/>
    <property type="match status" value="1"/>
</dbReference>
<comment type="cofactor">
    <cofactor evidence="1">
        <name>Mg(2+)</name>
        <dbReference type="ChEBI" id="CHEBI:18420"/>
    </cofactor>
</comment>
<evidence type="ECO:0000313" key="4">
    <source>
        <dbReference type="Proteomes" id="UP001162480"/>
    </source>
</evidence>
<dbReference type="InterPro" id="IPR027417">
    <property type="entry name" value="P-loop_NTPase"/>
</dbReference>
<comment type="catalytic activity">
    <reaction evidence="1">
        <text>ATP + H2O = ADP + phosphate + H(+)</text>
        <dbReference type="Rhea" id="RHEA:13065"/>
        <dbReference type="ChEBI" id="CHEBI:15377"/>
        <dbReference type="ChEBI" id="CHEBI:15378"/>
        <dbReference type="ChEBI" id="CHEBI:30616"/>
        <dbReference type="ChEBI" id="CHEBI:43474"/>
        <dbReference type="ChEBI" id="CHEBI:456216"/>
        <dbReference type="EC" id="5.6.2.3"/>
    </reaction>
</comment>
<dbReference type="Gene3D" id="3.40.50.300">
    <property type="entry name" value="P-loop containing nucleotide triphosphate hydrolases"/>
    <property type="match status" value="1"/>
</dbReference>
<keyword evidence="1" id="KW-0378">Hydrolase</keyword>
<dbReference type="GO" id="GO:0005524">
    <property type="term" value="F:ATP binding"/>
    <property type="evidence" value="ECO:0007669"/>
    <property type="project" value="UniProtKB-KW"/>
</dbReference>
<organism evidence="3 4">
    <name type="scientific">Octopus vulgaris</name>
    <name type="common">Common octopus</name>
    <dbReference type="NCBI Taxonomy" id="6645"/>
    <lineage>
        <taxon>Eukaryota</taxon>
        <taxon>Metazoa</taxon>
        <taxon>Spiralia</taxon>
        <taxon>Lophotrochozoa</taxon>
        <taxon>Mollusca</taxon>
        <taxon>Cephalopoda</taxon>
        <taxon>Coleoidea</taxon>
        <taxon>Octopodiformes</taxon>
        <taxon>Octopoda</taxon>
        <taxon>Incirrata</taxon>
        <taxon>Octopodidae</taxon>
        <taxon>Octopus</taxon>
    </lineage>
</organism>
<keyword evidence="1" id="KW-0067">ATP-binding</keyword>
<keyword evidence="1" id="KW-0547">Nucleotide-binding</keyword>